<proteinExistence type="predicted"/>
<keyword evidence="1" id="KW-0479">Metal-binding</keyword>
<evidence type="ECO:0000313" key="8">
    <source>
        <dbReference type="Proteomes" id="UP001055115"/>
    </source>
</evidence>
<feature type="compositionally biased region" description="Low complexity" evidence="5">
    <location>
        <begin position="256"/>
        <end position="265"/>
    </location>
</feature>
<dbReference type="AlphaFoldDB" id="A0AA37LBE8"/>
<dbReference type="RefSeq" id="XP_049126579.1">
    <property type="nucleotide sequence ID" value="XM_049270622.1"/>
</dbReference>
<keyword evidence="3" id="KW-0862">Zinc</keyword>
<feature type="compositionally biased region" description="Acidic residues" evidence="5">
    <location>
        <begin position="459"/>
        <end position="484"/>
    </location>
</feature>
<feature type="compositionally biased region" description="Basic and acidic residues" evidence="5">
    <location>
        <begin position="741"/>
        <end position="752"/>
    </location>
</feature>
<evidence type="ECO:0000259" key="6">
    <source>
        <dbReference type="PROSITE" id="PS51266"/>
    </source>
</evidence>
<protein>
    <recommendedName>
        <fullName evidence="6">CHY-type domain-containing protein</fullName>
    </recommendedName>
</protein>
<comment type="caution">
    <text evidence="7">The sequence shown here is derived from an EMBL/GenBank/DDBJ whole genome shotgun (WGS) entry which is preliminary data.</text>
</comment>
<dbReference type="GO" id="GO:0008270">
    <property type="term" value="F:zinc ion binding"/>
    <property type="evidence" value="ECO:0007669"/>
    <property type="project" value="UniProtKB-KW"/>
</dbReference>
<reference evidence="7 8" key="1">
    <citation type="submission" date="2022-03" db="EMBL/GenBank/DDBJ databases">
        <title>Genome data of Colletotrichum spp.</title>
        <authorList>
            <person name="Utami Y.D."/>
            <person name="Hiruma K."/>
        </authorList>
    </citation>
    <scope>NUCLEOTIDE SEQUENCE [LARGE SCALE GENOMIC DNA]</scope>
    <source>
        <strain evidence="7 8">MAFF 239500</strain>
    </source>
</reference>
<dbReference type="EMBL" id="BQXU01000009">
    <property type="protein sequence ID" value="GKT44229.1"/>
    <property type="molecule type" value="Genomic_DNA"/>
</dbReference>
<dbReference type="GeneID" id="73325212"/>
<feature type="compositionally biased region" description="Gly residues" evidence="5">
    <location>
        <begin position="760"/>
        <end position="769"/>
    </location>
</feature>
<dbReference type="SUPFAM" id="SSF161219">
    <property type="entry name" value="CHY zinc finger-like"/>
    <property type="match status" value="1"/>
</dbReference>
<feature type="region of interest" description="Disordered" evidence="5">
    <location>
        <begin position="740"/>
        <end position="769"/>
    </location>
</feature>
<gene>
    <name evidence="7" type="ORF">ColSpa_04410</name>
</gene>
<evidence type="ECO:0000256" key="2">
    <source>
        <dbReference type="ARBA" id="ARBA00022771"/>
    </source>
</evidence>
<organism evidence="7 8">
    <name type="scientific">Colletotrichum spaethianum</name>
    <dbReference type="NCBI Taxonomy" id="700344"/>
    <lineage>
        <taxon>Eukaryota</taxon>
        <taxon>Fungi</taxon>
        <taxon>Dikarya</taxon>
        <taxon>Ascomycota</taxon>
        <taxon>Pezizomycotina</taxon>
        <taxon>Sordariomycetes</taxon>
        <taxon>Hypocreomycetidae</taxon>
        <taxon>Glomerellales</taxon>
        <taxon>Glomerellaceae</taxon>
        <taxon>Colletotrichum</taxon>
        <taxon>Colletotrichum spaethianum species complex</taxon>
    </lineage>
</organism>
<feature type="region of interest" description="Disordered" evidence="5">
    <location>
        <begin position="256"/>
        <end position="277"/>
    </location>
</feature>
<keyword evidence="2 4" id="KW-0863">Zinc-finger</keyword>
<evidence type="ECO:0000256" key="5">
    <source>
        <dbReference type="SAM" id="MobiDB-lite"/>
    </source>
</evidence>
<feature type="domain" description="CHY-type" evidence="6">
    <location>
        <begin position="659"/>
        <end position="726"/>
    </location>
</feature>
<evidence type="ECO:0000313" key="7">
    <source>
        <dbReference type="EMBL" id="GKT44229.1"/>
    </source>
</evidence>
<dbReference type="InterPro" id="IPR037274">
    <property type="entry name" value="Znf_CHY_sf"/>
</dbReference>
<name>A0AA37LBE8_9PEZI</name>
<dbReference type="Pfam" id="PF05495">
    <property type="entry name" value="zf-CHY"/>
    <property type="match status" value="1"/>
</dbReference>
<keyword evidence="8" id="KW-1185">Reference proteome</keyword>
<feature type="region of interest" description="Disordered" evidence="5">
    <location>
        <begin position="412"/>
        <end position="496"/>
    </location>
</feature>
<evidence type="ECO:0000256" key="1">
    <source>
        <dbReference type="ARBA" id="ARBA00022723"/>
    </source>
</evidence>
<accession>A0AA37LBE8</accession>
<evidence type="ECO:0000256" key="4">
    <source>
        <dbReference type="PROSITE-ProRule" id="PRU00601"/>
    </source>
</evidence>
<dbReference type="InterPro" id="IPR008913">
    <property type="entry name" value="Znf_CHY"/>
</dbReference>
<sequence length="769" mass="84415">MSRPAGPPLAASDLPPGQHLGYSTTPAKPGSEPTVATLIRIVKYGSFVVSGSKLKDLSSTAIPVLAFASSSQPTSTALPADHIVSLHFHDFPHKAGRQHPPAGRPLPRTDRVVPKPVPEAQSKDPRGYQLGQLRKRYSPRESTAADGTTTLAFRIKPSDPDFPFELEHLQCELRVPEEYPEATPVLHVRNSDIPRGFSINIERGWERLVRERQGATLLALTYALDKNLENFLSEQEAATIKLVSFKETKDTRHLEAASASSPAPSTQIDKAPSPAPVRHYTPDEYFTKEEMAAAKARRAQESRQLETRMGRLSLYRRSPDGIVYTLPLEPRRRSELPSGLQGVKTVHLIVPLLYPLQPLRIQLNECESQDAEPLEELYVQKAAEQKQMTLTSHLNYLAQNMHVLAKQALAPPKPDAQVKPAPDPETVTKAKPVAAADEDRSHIKFIPRPPEWGRSGGANDEDSDTSDSYDSKDDSDEGGADLDAEPPSLASGLTPERGTSISFPTIELHSIELFQVSILNLSVKCSRCKTINEITGLKHEVPQTSSCRKCATGFAAQFRQQLVHANSTRAGFIDLTGCTVADMLPSTFIPVCAKCSTPSQGLVSVRGDATTNVCRSCHGKFTFKIPTVKFLAITSGGLAAPTSGPVKKAEKLGLHAGTPLPDRGACAHYKKSYRWFRFSCCAKVHPCDRCHDEAENHVNEWANRMVCGWCSREQRYSPEACGFCGRSVIGRKGKGFWEGGKGTRDRKLMSRKDPRKFKRVGGGESSKKD</sequence>
<evidence type="ECO:0000256" key="3">
    <source>
        <dbReference type="ARBA" id="ARBA00022833"/>
    </source>
</evidence>
<feature type="region of interest" description="Disordered" evidence="5">
    <location>
        <begin position="92"/>
        <end position="125"/>
    </location>
</feature>
<dbReference type="Proteomes" id="UP001055115">
    <property type="component" value="Unassembled WGS sequence"/>
</dbReference>
<dbReference type="PROSITE" id="PS51266">
    <property type="entry name" value="ZF_CHY"/>
    <property type="match status" value="1"/>
</dbReference>
<feature type="region of interest" description="Disordered" evidence="5">
    <location>
        <begin position="1"/>
        <end position="32"/>
    </location>
</feature>